<dbReference type="GO" id="GO:0005524">
    <property type="term" value="F:ATP binding"/>
    <property type="evidence" value="ECO:0007669"/>
    <property type="project" value="InterPro"/>
</dbReference>
<accession>A0A914I548</accession>
<dbReference type="Gene3D" id="3.30.1490.80">
    <property type="match status" value="1"/>
</dbReference>
<sequence length="424" mass="48253">MEIPSTSQRLSESENDDETVEDDQQRALTLSQIDFPGTVLPDFELLKALSEVLTPFDTFTKQLSQRNESISTVLPIFKCLLSALAEKEFDTSEIKSLKKVIAYGLKTRMEKHENKRFLVIATLIDPRYKNHQNIFSYEDRIQNKVLLQMEIELFINPQRRVSDSEETLNYELLPTQSDNPLSNFLFPTACGSVDSTQSQNDLSNVIINEIDSFFKSPTIEFDADPLVFWRGNSTYPNIKQIVSKYLAPPPGTVESERTFTDFAIDWAHNNGLILRTKKFLDKSDVAEFAPVSLQPSPFPRHAFNKAVAVHKALQVLYFRVACDYEFMMDAYKDVDAHEKGIKQPNTLLIMRADYMVNTLNSKGDDNENELKQIEVNTGAIGGLGIDRRTTELHRQMLQKVGMDTSNLPANNGDTNLIKSLFMAW</sequence>
<dbReference type="InterPro" id="IPR005615">
    <property type="entry name" value="Glutathione_synthase"/>
</dbReference>
<evidence type="ECO:0000313" key="2">
    <source>
        <dbReference type="Proteomes" id="UP000887572"/>
    </source>
</evidence>
<feature type="region of interest" description="Disordered" evidence="1">
    <location>
        <begin position="1"/>
        <end position="22"/>
    </location>
</feature>
<feature type="compositionally biased region" description="Acidic residues" evidence="1">
    <location>
        <begin position="13"/>
        <end position="22"/>
    </location>
</feature>
<dbReference type="PANTHER" id="PTHR11130">
    <property type="entry name" value="GLUTATHIONE SYNTHETASE"/>
    <property type="match status" value="1"/>
</dbReference>
<dbReference type="Proteomes" id="UP000887572">
    <property type="component" value="Unplaced"/>
</dbReference>
<feature type="compositionally biased region" description="Polar residues" evidence="1">
    <location>
        <begin position="1"/>
        <end position="10"/>
    </location>
</feature>
<dbReference type="GO" id="GO:0004363">
    <property type="term" value="F:glutathione synthase activity"/>
    <property type="evidence" value="ECO:0007669"/>
    <property type="project" value="InterPro"/>
</dbReference>
<proteinExistence type="predicted"/>
<dbReference type="InterPro" id="IPR014049">
    <property type="entry name" value="Glutathione_synthase_N_euk"/>
</dbReference>
<dbReference type="InterPro" id="IPR012337">
    <property type="entry name" value="RNaseH-like_sf"/>
</dbReference>
<dbReference type="GO" id="GO:0005829">
    <property type="term" value="C:cytosol"/>
    <property type="evidence" value="ECO:0007669"/>
    <property type="project" value="TreeGrafter"/>
</dbReference>
<dbReference type="GO" id="GO:0043295">
    <property type="term" value="F:glutathione binding"/>
    <property type="evidence" value="ECO:0007669"/>
    <property type="project" value="TreeGrafter"/>
</dbReference>
<dbReference type="Gene3D" id="3.30.470.20">
    <property type="entry name" value="ATP-grasp fold, B domain"/>
    <property type="match status" value="1"/>
</dbReference>
<name>A0A914I548_GLORO</name>
<organism evidence="2 3">
    <name type="scientific">Globodera rostochiensis</name>
    <name type="common">Golden nematode worm</name>
    <name type="synonym">Heterodera rostochiensis</name>
    <dbReference type="NCBI Taxonomy" id="31243"/>
    <lineage>
        <taxon>Eukaryota</taxon>
        <taxon>Metazoa</taxon>
        <taxon>Ecdysozoa</taxon>
        <taxon>Nematoda</taxon>
        <taxon>Chromadorea</taxon>
        <taxon>Rhabditida</taxon>
        <taxon>Tylenchina</taxon>
        <taxon>Tylenchomorpha</taxon>
        <taxon>Tylenchoidea</taxon>
        <taxon>Heteroderidae</taxon>
        <taxon>Heteroderinae</taxon>
        <taxon>Globodera</taxon>
    </lineage>
</organism>
<dbReference type="Gene3D" id="1.10.1080.10">
    <property type="entry name" value="Glutathione Synthetase, Chain A, domain 3"/>
    <property type="match status" value="1"/>
</dbReference>
<dbReference type="WBParaSite" id="Gr19_v10_g698.t1">
    <property type="protein sequence ID" value="Gr19_v10_g698.t1"/>
    <property type="gene ID" value="Gr19_v10_g698"/>
</dbReference>
<dbReference type="AlphaFoldDB" id="A0A914I548"/>
<dbReference type="InterPro" id="IPR037013">
    <property type="entry name" value="GSH-S_sub-bd_sf"/>
</dbReference>
<keyword evidence="2" id="KW-1185">Reference proteome</keyword>
<dbReference type="InterPro" id="IPR014042">
    <property type="entry name" value="Glutathione_synthase_a-hlx"/>
</dbReference>
<evidence type="ECO:0000313" key="3">
    <source>
        <dbReference type="WBParaSite" id="Gr19_v10_g698.t1"/>
    </source>
</evidence>
<dbReference type="Pfam" id="PF03917">
    <property type="entry name" value="GSH_synth_ATP"/>
    <property type="match status" value="1"/>
</dbReference>
<dbReference type="SUPFAM" id="SSF53098">
    <property type="entry name" value="Ribonuclease H-like"/>
    <property type="match status" value="1"/>
</dbReference>
<dbReference type="Gene3D" id="3.40.50.1760">
    <property type="entry name" value="Glutathione synthase, substrate-binding domain superfamily, eukaryotic"/>
    <property type="match status" value="1"/>
</dbReference>
<evidence type="ECO:0000256" key="1">
    <source>
        <dbReference type="SAM" id="MobiDB-lite"/>
    </source>
</evidence>
<protein>
    <submittedName>
        <fullName evidence="3">Glutathione synthetase</fullName>
    </submittedName>
</protein>
<dbReference type="SUPFAM" id="SSF56059">
    <property type="entry name" value="Glutathione synthetase ATP-binding domain-like"/>
    <property type="match status" value="1"/>
</dbReference>
<dbReference type="GO" id="GO:0046983">
    <property type="term" value="F:protein dimerization activity"/>
    <property type="evidence" value="ECO:0007669"/>
    <property type="project" value="InterPro"/>
</dbReference>
<dbReference type="PANTHER" id="PTHR11130:SF0">
    <property type="entry name" value="GLUTATHIONE SYNTHETASE"/>
    <property type="match status" value="1"/>
</dbReference>
<reference evidence="3" key="1">
    <citation type="submission" date="2022-11" db="UniProtKB">
        <authorList>
            <consortium name="WormBaseParasite"/>
        </authorList>
    </citation>
    <scope>IDENTIFICATION</scope>
</reference>